<name>A0A318UHD4_9SPHI</name>
<keyword evidence="3" id="KW-1185">Reference proteome</keyword>
<feature type="signal peptide" evidence="1">
    <location>
        <begin position="1"/>
        <end position="28"/>
    </location>
</feature>
<organism evidence="2 3">
    <name type="scientific">Pedobacter nutrimenti</name>
    <dbReference type="NCBI Taxonomy" id="1241337"/>
    <lineage>
        <taxon>Bacteria</taxon>
        <taxon>Pseudomonadati</taxon>
        <taxon>Bacteroidota</taxon>
        <taxon>Sphingobacteriia</taxon>
        <taxon>Sphingobacteriales</taxon>
        <taxon>Sphingobacteriaceae</taxon>
        <taxon>Pedobacter</taxon>
    </lineage>
</organism>
<comment type="caution">
    <text evidence="2">The sequence shown here is derived from an EMBL/GenBank/DDBJ whole genome shotgun (WGS) entry which is preliminary data.</text>
</comment>
<dbReference type="PROSITE" id="PS51257">
    <property type="entry name" value="PROKAR_LIPOPROTEIN"/>
    <property type="match status" value="1"/>
</dbReference>
<gene>
    <name evidence="2" type="ORF">B0O44_102420</name>
</gene>
<accession>A0A318UHD4</accession>
<dbReference type="GO" id="GO:0016787">
    <property type="term" value="F:hydrolase activity"/>
    <property type="evidence" value="ECO:0007669"/>
    <property type="project" value="UniProtKB-KW"/>
</dbReference>
<protein>
    <submittedName>
        <fullName evidence="2">Lipid-binding putative hydrolase</fullName>
    </submittedName>
</protein>
<dbReference type="Proteomes" id="UP000248198">
    <property type="component" value="Unassembled WGS sequence"/>
</dbReference>
<dbReference type="Pfam" id="PF12888">
    <property type="entry name" value="Lipid_bd"/>
    <property type="match status" value="1"/>
</dbReference>
<dbReference type="InterPro" id="IPR038668">
    <property type="entry name" value="Lipid-bd_sf"/>
</dbReference>
<proteinExistence type="predicted"/>
<dbReference type="RefSeq" id="WP_110828479.1">
    <property type="nucleotide sequence ID" value="NZ_QKLU01000002.1"/>
</dbReference>
<dbReference type="InterPro" id="IPR024404">
    <property type="entry name" value="Lipid-bd_put"/>
</dbReference>
<dbReference type="OrthoDB" id="851990at2"/>
<evidence type="ECO:0000313" key="3">
    <source>
        <dbReference type="Proteomes" id="UP000248198"/>
    </source>
</evidence>
<sequence>MKKYILRRTLVVLVIAVFISSCKKNVPAGGTAMEKLAGDWFVKVNDKSGFYWTIYTYNTSDNSSVTMWLETTGLTSNNIHVNTDPAKGPVKGLPIGFKGKVSVDVGAQSFSANNVANVNANAAVTAFSIANGKVISNGTVGPVSNTPADLITFDLIVNGVTYKVSGYHKTGFISDEPPGG</sequence>
<evidence type="ECO:0000256" key="1">
    <source>
        <dbReference type="SAM" id="SignalP"/>
    </source>
</evidence>
<reference evidence="2 3" key="1">
    <citation type="submission" date="2018-06" db="EMBL/GenBank/DDBJ databases">
        <title>Genomic Encyclopedia of Archaeal and Bacterial Type Strains, Phase II (KMG-II): from individual species to whole genera.</title>
        <authorList>
            <person name="Goeker M."/>
        </authorList>
    </citation>
    <scope>NUCLEOTIDE SEQUENCE [LARGE SCALE GENOMIC DNA]</scope>
    <source>
        <strain evidence="2 3">DSM 27372</strain>
    </source>
</reference>
<keyword evidence="1" id="KW-0732">Signal</keyword>
<keyword evidence="2" id="KW-0378">Hydrolase</keyword>
<dbReference type="Gene3D" id="2.40.128.220">
    <property type="match status" value="1"/>
</dbReference>
<evidence type="ECO:0000313" key="2">
    <source>
        <dbReference type="EMBL" id="PYF75866.1"/>
    </source>
</evidence>
<feature type="chain" id="PRO_5016384933" evidence="1">
    <location>
        <begin position="29"/>
        <end position="180"/>
    </location>
</feature>
<dbReference type="EMBL" id="QKLU01000002">
    <property type="protein sequence ID" value="PYF75866.1"/>
    <property type="molecule type" value="Genomic_DNA"/>
</dbReference>
<dbReference type="AlphaFoldDB" id="A0A318UHD4"/>